<dbReference type="InterPro" id="IPR006342">
    <property type="entry name" value="FkbM_mtfrase"/>
</dbReference>
<dbReference type="PANTHER" id="PTHR34203:SF13">
    <property type="entry name" value="EXPRESSED PROTEIN"/>
    <property type="match status" value="1"/>
</dbReference>
<dbReference type="InterPro" id="IPR052514">
    <property type="entry name" value="SAM-dependent_MTase"/>
</dbReference>
<feature type="domain" description="Methyltransferase FkbM" evidence="1">
    <location>
        <begin position="235"/>
        <end position="423"/>
    </location>
</feature>
<reference evidence="2" key="2">
    <citation type="journal article" date="2024" name="Plant">
        <title>Genomic evolution and insights into agronomic trait innovations of Sesamum species.</title>
        <authorList>
            <person name="Miao H."/>
            <person name="Wang L."/>
            <person name="Qu L."/>
            <person name="Liu H."/>
            <person name="Sun Y."/>
            <person name="Le M."/>
            <person name="Wang Q."/>
            <person name="Wei S."/>
            <person name="Zheng Y."/>
            <person name="Lin W."/>
            <person name="Duan Y."/>
            <person name="Cao H."/>
            <person name="Xiong S."/>
            <person name="Wang X."/>
            <person name="Wei L."/>
            <person name="Li C."/>
            <person name="Ma Q."/>
            <person name="Ju M."/>
            <person name="Zhao R."/>
            <person name="Li G."/>
            <person name="Mu C."/>
            <person name="Tian Q."/>
            <person name="Mei H."/>
            <person name="Zhang T."/>
            <person name="Gao T."/>
            <person name="Zhang H."/>
        </authorList>
    </citation>
    <scope>NUCLEOTIDE SEQUENCE</scope>
    <source>
        <strain evidence="2">K16</strain>
    </source>
</reference>
<organism evidence="2 3">
    <name type="scientific">Sesamum angolense</name>
    <dbReference type="NCBI Taxonomy" id="2727404"/>
    <lineage>
        <taxon>Eukaryota</taxon>
        <taxon>Viridiplantae</taxon>
        <taxon>Streptophyta</taxon>
        <taxon>Embryophyta</taxon>
        <taxon>Tracheophyta</taxon>
        <taxon>Spermatophyta</taxon>
        <taxon>Magnoliopsida</taxon>
        <taxon>eudicotyledons</taxon>
        <taxon>Gunneridae</taxon>
        <taxon>Pentapetalae</taxon>
        <taxon>asterids</taxon>
        <taxon>lamiids</taxon>
        <taxon>Lamiales</taxon>
        <taxon>Pedaliaceae</taxon>
        <taxon>Sesamum</taxon>
    </lineage>
</organism>
<evidence type="ECO:0000313" key="3">
    <source>
        <dbReference type="Proteomes" id="UP001289374"/>
    </source>
</evidence>
<proteinExistence type="predicted"/>
<dbReference type="AlphaFoldDB" id="A0AAE2BTI5"/>
<dbReference type="Proteomes" id="UP001289374">
    <property type="component" value="Unassembled WGS sequence"/>
</dbReference>
<keyword evidence="3" id="KW-1185">Reference proteome</keyword>
<dbReference type="EMBL" id="JACGWL010000008">
    <property type="protein sequence ID" value="KAK4397038.1"/>
    <property type="molecule type" value="Genomic_DNA"/>
</dbReference>
<accession>A0AAE2BTI5</accession>
<dbReference type="SUPFAM" id="SSF53335">
    <property type="entry name" value="S-adenosyl-L-methionine-dependent methyltransferases"/>
    <property type="match status" value="1"/>
</dbReference>
<dbReference type="PANTHER" id="PTHR34203">
    <property type="entry name" value="METHYLTRANSFERASE, FKBM FAMILY PROTEIN"/>
    <property type="match status" value="1"/>
</dbReference>
<dbReference type="InterPro" id="IPR029063">
    <property type="entry name" value="SAM-dependent_MTases_sf"/>
</dbReference>
<gene>
    <name evidence="2" type="ORF">Sango_1540400</name>
</gene>
<evidence type="ECO:0000313" key="2">
    <source>
        <dbReference type="EMBL" id="KAK4397038.1"/>
    </source>
</evidence>
<dbReference type="Pfam" id="PF05050">
    <property type="entry name" value="Methyltransf_21"/>
    <property type="match status" value="1"/>
</dbReference>
<sequence length="439" mass="49494">MDDSWRTSLILNKLKEDRRNALKSTKRSKCPLKSKKVPKRSKIGMLLLGQPCPTQRLSELSFLRSSCKRRKGLKDQSSARSTSPFLHSSPLLQFSMANAWKRNQPSKILNPKNLLLFVSTSLILLTFLYFSNQTPKDPKLPQNKILKESVLHRPIRPFNCYDAPQAHPVFANTVEGLKFPFLYSLSDFGNLPDKPHKNIVRTLKGKPFRRPDISATVQELLEKMRSENRNGIFLDVGANVGMASFAAAVMGFKVLAFEPVFENLQRICDGVYFNRVGELVEVFEAAASDHSGNITFHKNFCVFLFCGCEAEGLLDNYVILSTSQYCGKVSASGAKMAFKSNEEIALQVKSIPLDDVIQESESVLLLKIDVQGWEYHVLKGASKLLSRKKSEAPYLIYEEDERLLQASNSSAREIREFLRSKGYHQCTQVGTDAHCTKTD</sequence>
<name>A0AAE2BTI5_9LAMI</name>
<protein>
    <recommendedName>
        <fullName evidence="1">Methyltransferase FkbM domain-containing protein</fullName>
    </recommendedName>
</protein>
<dbReference type="Gene3D" id="3.40.50.150">
    <property type="entry name" value="Vaccinia Virus protein VP39"/>
    <property type="match status" value="1"/>
</dbReference>
<comment type="caution">
    <text evidence="2">The sequence shown here is derived from an EMBL/GenBank/DDBJ whole genome shotgun (WGS) entry which is preliminary data.</text>
</comment>
<dbReference type="NCBIfam" id="TIGR01444">
    <property type="entry name" value="fkbM_fam"/>
    <property type="match status" value="1"/>
</dbReference>
<evidence type="ECO:0000259" key="1">
    <source>
        <dbReference type="Pfam" id="PF05050"/>
    </source>
</evidence>
<reference evidence="2" key="1">
    <citation type="submission" date="2020-06" db="EMBL/GenBank/DDBJ databases">
        <authorList>
            <person name="Li T."/>
            <person name="Hu X."/>
            <person name="Zhang T."/>
            <person name="Song X."/>
            <person name="Zhang H."/>
            <person name="Dai N."/>
            <person name="Sheng W."/>
            <person name="Hou X."/>
            <person name="Wei L."/>
        </authorList>
    </citation>
    <scope>NUCLEOTIDE SEQUENCE</scope>
    <source>
        <strain evidence="2">K16</strain>
        <tissue evidence="2">Leaf</tissue>
    </source>
</reference>